<dbReference type="EMBL" id="JXTC01000042">
    <property type="protein sequence ID" value="PON95846.1"/>
    <property type="molecule type" value="Genomic_DNA"/>
</dbReference>
<evidence type="ECO:0000259" key="4">
    <source>
        <dbReference type="PROSITE" id="PS50927"/>
    </source>
</evidence>
<evidence type="ECO:0000313" key="5">
    <source>
        <dbReference type="EMBL" id="PON95846.1"/>
    </source>
</evidence>
<dbReference type="InterPro" id="IPR051343">
    <property type="entry name" value="G-type_lectin_kinases/EP1-like"/>
</dbReference>
<accession>A0A2P5FDL7</accession>
<dbReference type="InterPro" id="IPR036426">
    <property type="entry name" value="Bulb-type_lectin_dom_sf"/>
</dbReference>
<keyword evidence="6" id="KW-1185">Reference proteome</keyword>
<dbReference type="PANTHER" id="PTHR47976">
    <property type="entry name" value="G-TYPE LECTIN S-RECEPTOR-LIKE SERINE/THREONINE-PROTEIN KINASE SD2-5"/>
    <property type="match status" value="1"/>
</dbReference>
<dbReference type="GO" id="GO:0030246">
    <property type="term" value="F:carbohydrate binding"/>
    <property type="evidence" value="ECO:0007669"/>
    <property type="project" value="UniProtKB-KW"/>
</dbReference>
<dbReference type="Pfam" id="PF01453">
    <property type="entry name" value="B_lectin"/>
    <property type="match status" value="1"/>
</dbReference>
<name>A0A2P5FDL7_TREOI</name>
<keyword evidence="5" id="KW-0430">Lectin</keyword>
<dbReference type="SUPFAM" id="SSF51110">
    <property type="entry name" value="alpha-D-mannose-specific plant lectins"/>
    <property type="match status" value="1"/>
</dbReference>
<evidence type="ECO:0000256" key="1">
    <source>
        <dbReference type="ARBA" id="ARBA00022729"/>
    </source>
</evidence>
<comment type="caution">
    <text evidence="5">The sequence shown here is derived from an EMBL/GenBank/DDBJ whole genome shotgun (WGS) entry which is preliminary data.</text>
</comment>
<evidence type="ECO:0000313" key="6">
    <source>
        <dbReference type="Proteomes" id="UP000237000"/>
    </source>
</evidence>
<dbReference type="SMART" id="SM00108">
    <property type="entry name" value="B_lectin"/>
    <property type="match status" value="1"/>
</dbReference>
<dbReference type="Proteomes" id="UP000237000">
    <property type="component" value="Unassembled WGS sequence"/>
</dbReference>
<dbReference type="STRING" id="63057.A0A2P5FDL7"/>
<reference evidence="6" key="1">
    <citation type="submission" date="2016-06" db="EMBL/GenBank/DDBJ databases">
        <title>Parallel loss of symbiosis genes in relatives of nitrogen-fixing non-legume Parasponia.</title>
        <authorList>
            <person name="Van Velzen R."/>
            <person name="Holmer R."/>
            <person name="Bu F."/>
            <person name="Rutten L."/>
            <person name="Van Zeijl A."/>
            <person name="Liu W."/>
            <person name="Santuari L."/>
            <person name="Cao Q."/>
            <person name="Sharma T."/>
            <person name="Shen D."/>
            <person name="Roswanjaya Y."/>
            <person name="Wardhani T."/>
            <person name="Kalhor M.S."/>
            <person name="Jansen J."/>
            <person name="Van den Hoogen J."/>
            <person name="Gungor B."/>
            <person name="Hartog M."/>
            <person name="Hontelez J."/>
            <person name="Verver J."/>
            <person name="Yang W.-C."/>
            <person name="Schijlen E."/>
            <person name="Repin R."/>
            <person name="Schilthuizen M."/>
            <person name="Schranz E."/>
            <person name="Heidstra R."/>
            <person name="Miyata K."/>
            <person name="Fedorova E."/>
            <person name="Kohlen W."/>
            <person name="Bisseling T."/>
            <person name="Smit S."/>
            <person name="Geurts R."/>
        </authorList>
    </citation>
    <scope>NUCLEOTIDE SEQUENCE [LARGE SCALE GENOMIC DNA]</scope>
    <source>
        <strain evidence="6">cv. RG33-2</strain>
    </source>
</reference>
<evidence type="ECO:0000256" key="2">
    <source>
        <dbReference type="ARBA" id="ARBA00023157"/>
    </source>
</evidence>
<dbReference type="PROSITE" id="PS50927">
    <property type="entry name" value="BULB_LECTIN"/>
    <property type="match status" value="1"/>
</dbReference>
<gene>
    <name evidence="5" type="ORF">TorRG33x02_083690</name>
</gene>
<proteinExistence type="predicted"/>
<keyword evidence="1" id="KW-0732">Signal</keyword>
<dbReference type="PANTHER" id="PTHR47976:SF115">
    <property type="entry name" value="RECEPTOR-LIKE SERINE_THREONINE-PROTEIN KINASE"/>
    <property type="match status" value="1"/>
</dbReference>
<organism evidence="5 6">
    <name type="scientific">Trema orientale</name>
    <name type="common">Charcoal tree</name>
    <name type="synonym">Celtis orientalis</name>
    <dbReference type="NCBI Taxonomy" id="63057"/>
    <lineage>
        <taxon>Eukaryota</taxon>
        <taxon>Viridiplantae</taxon>
        <taxon>Streptophyta</taxon>
        <taxon>Embryophyta</taxon>
        <taxon>Tracheophyta</taxon>
        <taxon>Spermatophyta</taxon>
        <taxon>Magnoliopsida</taxon>
        <taxon>eudicotyledons</taxon>
        <taxon>Gunneridae</taxon>
        <taxon>Pentapetalae</taxon>
        <taxon>rosids</taxon>
        <taxon>fabids</taxon>
        <taxon>Rosales</taxon>
        <taxon>Cannabaceae</taxon>
        <taxon>Trema</taxon>
    </lineage>
</organism>
<dbReference type="InParanoid" id="A0A2P5FDL7"/>
<sequence>MAQWHVSYFYTRENPILLVKSDSGMGLAFASTAVISTDEAPCYLAILFMEMANGMILTRPTKVIWSENRDNPVGRNTTLVFSASQSLVLYETEGTTTSHVWSAKMKQNLVSAMSMSEKGNLVILDRNRVVIWQSFDYFTDTLLEGQIFWEGQCLTLSVSSSNMSRGLFYLSVNLTSITAYSEADNLASLTKYLSIVWFSYSRTHLNSEEFTKENITLPYLICCYLSYKHLVLNSTGVEILKLDYDGGPRIYGGEPGKD</sequence>
<keyword evidence="2" id="KW-1015">Disulfide bond</keyword>
<keyword evidence="3" id="KW-0325">Glycoprotein</keyword>
<dbReference type="Gene3D" id="2.90.10.10">
    <property type="entry name" value="Bulb-type lectin domain"/>
    <property type="match status" value="1"/>
</dbReference>
<evidence type="ECO:0000256" key="3">
    <source>
        <dbReference type="ARBA" id="ARBA00023180"/>
    </source>
</evidence>
<dbReference type="AlphaFoldDB" id="A0A2P5FDL7"/>
<dbReference type="OrthoDB" id="4062651at2759"/>
<feature type="domain" description="Bulb-type lectin" evidence="4">
    <location>
        <begin position="20"/>
        <end position="136"/>
    </location>
</feature>
<dbReference type="InterPro" id="IPR001480">
    <property type="entry name" value="Bulb-type_lectin_dom"/>
</dbReference>
<protein>
    <submittedName>
        <fullName evidence="5">Bulb-type lectin domain containing protein</fullName>
    </submittedName>
</protein>